<evidence type="ECO:0000313" key="1">
    <source>
        <dbReference type="EMBL" id="AOH83650.1"/>
    </source>
</evidence>
<dbReference type="STRING" id="1560345.AWL63_06340"/>
<name>A0A1B3Z899_9SPHN</name>
<dbReference type="RefSeq" id="WP_069204220.1">
    <property type="nucleotide sequence ID" value="NZ_CP014168.1"/>
</dbReference>
<sequence length="62" mass="6730">MTAPARFKQQDITRALRGARAAGFTRVRVGIDVTGNMVIDAADDSVELPAPANPLDRILPRR</sequence>
<dbReference type="OrthoDB" id="7574466at2"/>
<organism evidence="1 2">
    <name type="scientific">Sphingomonas panacis</name>
    <dbReference type="NCBI Taxonomy" id="1560345"/>
    <lineage>
        <taxon>Bacteria</taxon>
        <taxon>Pseudomonadati</taxon>
        <taxon>Pseudomonadota</taxon>
        <taxon>Alphaproteobacteria</taxon>
        <taxon>Sphingomonadales</taxon>
        <taxon>Sphingomonadaceae</taxon>
        <taxon>Sphingomonas</taxon>
    </lineage>
</organism>
<dbReference type="KEGG" id="span:AWL63_06340"/>
<dbReference type="EMBL" id="CP014168">
    <property type="protein sequence ID" value="AOH83650.1"/>
    <property type="molecule type" value="Genomic_DNA"/>
</dbReference>
<dbReference type="AlphaFoldDB" id="A0A1B3Z899"/>
<reference evidence="1 2" key="1">
    <citation type="submission" date="2016-01" db="EMBL/GenBank/DDBJ databases">
        <title>Complete genome and mega plasmid sequence of Sphingomonas panacis DCY99 elicits systemic resistance in rice to Xanthomonas oryzae.</title>
        <authorList>
            <person name="Kim Y.J."/>
            <person name="Yang D.C."/>
            <person name="Sing P."/>
        </authorList>
    </citation>
    <scope>NUCLEOTIDE SEQUENCE [LARGE SCALE GENOMIC DNA]</scope>
    <source>
        <strain evidence="1 2">DCY99</strain>
    </source>
</reference>
<proteinExistence type="predicted"/>
<protein>
    <submittedName>
        <fullName evidence="1">Uncharacterized protein</fullName>
    </submittedName>
</protein>
<keyword evidence="2" id="KW-1185">Reference proteome</keyword>
<dbReference type="Proteomes" id="UP000094256">
    <property type="component" value="Chromosome"/>
</dbReference>
<gene>
    <name evidence="1" type="ORF">AWL63_06340</name>
</gene>
<evidence type="ECO:0000313" key="2">
    <source>
        <dbReference type="Proteomes" id="UP000094256"/>
    </source>
</evidence>
<accession>A0A1B3Z899</accession>